<gene>
    <name evidence="1" type="ORF">AOY20_08700</name>
</gene>
<dbReference type="Proteomes" id="UP000064939">
    <property type="component" value="Chromosome"/>
</dbReference>
<evidence type="ECO:0000313" key="1">
    <source>
        <dbReference type="EMBL" id="ALH95596.1"/>
    </source>
</evidence>
<protein>
    <recommendedName>
        <fullName evidence="3">DUF1833 domain-containing protein</fullName>
    </recommendedName>
</protein>
<dbReference type="KEGG" id="aei:AOY20_08700"/>
<evidence type="ECO:0008006" key="3">
    <source>
        <dbReference type="Google" id="ProtNLM"/>
    </source>
</evidence>
<keyword evidence="2" id="KW-1185">Reference proteome</keyword>
<name>A0A0N9VQE5_9GAMM</name>
<reference evidence="1 2" key="1">
    <citation type="journal article" date="2015" name="Int. J. Syst. Evol. Microbiol.">
        <title>Acinetobacter equi sp. nov. isolated from horse faeces.</title>
        <authorList>
            <person name="Poppel M.T."/>
            <person name="Skiebe E."/>
            <person name="Laue M."/>
            <person name="Bergmann H."/>
            <person name="Ebersberger I."/>
            <person name="Garn T."/>
            <person name="Fruth A."/>
            <person name="Baumgardt S."/>
            <person name="Busse H.J."/>
            <person name="Wilharm G."/>
        </authorList>
    </citation>
    <scope>NUCLEOTIDE SEQUENCE [LARGE SCALE GENOMIC DNA]</scope>
    <source>
        <strain evidence="1 2">114</strain>
    </source>
</reference>
<evidence type="ECO:0000313" key="2">
    <source>
        <dbReference type="Proteomes" id="UP000064939"/>
    </source>
</evidence>
<proteinExistence type="predicted"/>
<dbReference type="Pfam" id="PF08875">
    <property type="entry name" value="DUF1833"/>
    <property type="match status" value="1"/>
</dbReference>
<accession>A0A0N9VQE5</accession>
<dbReference type="EMBL" id="CP012808">
    <property type="protein sequence ID" value="ALH95596.1"/>
    <property type="molecule type" value="Genomic_DNA"/>
</dbReference>
<dbReference type="STRING" id="1324350.AOY20_08700"/>
<dbReference type="InterPro" id="IPR014974">
    <property type="entry name" value="DUF1833"/>
</dbReference>
<dbReference type="OrthoDB" id="8636602at2"/>
<organism evidence="1 2">
    <name type="scientific">Acinetobacter equi</name>
    <dbReference type="NCBI Taxonomy" id="1324350"/>
    <lineage>
        <taxon>Bacteria</taxon>
        <taxon>Pseudomonadati</taxon>
        <taxon>Pseudomonadota</taxon>
        <taxon>Gammaproteobacteria</taxon>
        <taxon>Moraxellales</taxon>
        <taxon>Moraxellaceae</taxon>
        <taxon>Acinetobacter</taxon>
    </lineage>
</organism>
<sequence length="161" mass="18322">MTDYTAFFLNNSGGVVQLECLEISHPSFSKTFRYIRNDEDGMIIGGLSYKYQPMSIKRSNVTNDLEQRLSITLADMEDEFMNAIENIRTSSSPRVKPKIVFKIYRDDDLSAPMIEMQTLEVPTISKDSTGLVTFDAQAPELNAVRTGRLYTFEDYPLLRGI</sequence>
<dbReference type="RefSeq" id="WP_054581487.1">
    <property type="nucleotide sequence ID" value="NZ_CP012808.1"/>
</dbReference>
<dbReference type="AlphaFoldDB" id="A0A0N9VQE5"/>